<dbReference type="GO" id="GO:0005737">
    <property type="term" value="C:cytoplasm"/>
    <property type="evidence" value="ECO:0007669"/>
    <property type="project" value="UniProtKB-SubCell"/>
</dbReference>
<dbReference type="InterPro" id="IPR044068">
    <property type="entry name" value="CB"/>
</dbReference>
<reference evidence="14 15" key="1">
    <citation type="submission" date="2012-12" db="EMBL/GenBank/DDBJ databases">
        <title>Novel taxa of Listeriaceae from agricultural environments in the United States.</title>
        <authorList>
            <person name="den Bakker H.C."/>
            <person name="Allred A."/>
            <person name="Warchocki S."/>
            <person name="Wright E.M."/>
            <person name="Burrell A."/>
            <person name="Nightingale K.K."/>
            <person name="Kephart D."/>
            <person name="Wiedmann M."/>
        </authorList>
    </citation>
    <scope>NUCLEOTIDE SEQUENCE [LARGE SCALE GENOMIC DNA]</scope>
    <source>
        <strain evidence="14 15">FSL F6-1037</strain>
    </source>
</reference>
<feature type="active site" evidence="10">
    <location>
        <position position="151"/>
    </location>
</feature>
<keyword evidence="4 10" id="KW-0132">Cell division</keyword>
<dbReference type="PROSITE" id="PS51900">
    <property type="entry name" value="CB"/>
    <property type="match status" value="1"/>
</dbReference>
<dbReference type="GO" id="GO:0009037">
    <property type="term" value="F:tyrosine-based site-specific recombinase activity"/>
    <property type="evidence" value="ECO:0007669"/>
    <property type="project" value="UniProtKB-UniRule"/>
</dbReference>
<dbReference type="Pfam" id="PF00589">
    <property type="entry name" value="Phage_integrase"/>
    <property type="match status" value="1"/>
</dbReference>
<dbReference type="InterPro" id="IPR023009">
    <property type="entry name" value="Tyrosine_recombinase_XerC/XerD"/>
</dbReference>
<keyword evidence="3 10" id="KW-0963">Cytoplasm</keyword>
<comment type="subunit">
    <text evidence="10">Forms a cyclic heterotetrameric complex composed of two molecules of XerC and two molecules of XerD.</text>
</comment>
<evidence type="ECO:0000259" key="12">
    <source>
        <dbReference type="PROSITE" id="PS51898"/>
    </source>
</evidence>
<dbReference type="NCBIfam" id="NF001399">
    <property type="entry name" value="PRK00283.1"/>
    <property type="match status" value="1"/>
</dbReference>
<evidence type="ECO:0000256" key="10">
    <source>
        <dbReference type="HAMAP-Rule" id="MF_01808"/>
    </source>
</evidence>
<accession>W7CRD0</accession>
<feature type="domain" description="Tyr recombinase" evidence="12">
    <location>
        <begin position="110"/>
        <end position="296"/>
    </location>
</feature>
<keyword evidence="9 10" id="KW-0131">Cell cycle</keyword>
<dbReference type="PANTHER" id="PTHR30349:SF77">
    <property type="entry name" value="TYROSINE RECOMBINASE XERC"/>
    <property type="match status" value="1"/>
</dbReference>
<proteinExistence type="inferred from homology"/>
<feature type="active site" evidence="10">
    <location>
        <position position="274"/>
    </location>
</feature>
<evidence type="ECO:0000256" key="9">
    <source>
        <dbReference type="ARBA" id="ARBA00023306"/>
    </source>
</evidence>
<comment type="subcellular location">
    <subcellularLocation>
        <location evidence="1 10">Cytoplasm</location>
    </subcellularLocation>
</comment>
<dbReference type="GO" id="GO:0003677">
    <property type="term" value="F:DNA binding"/>
    <property type="evidence" value="ECO:0007669"/>
    <property type="project" value="UniProtKB-UniRule"/>
</dbReference>
<dbReference type="GO" id="GO:0007059">
    <property type="term" value="P:chromosome segregation"/>
    <property type="evidence" value="ECO:0007669"/>
    <property type="project" value="UniProtKB-UniRule"/>
</dbReference>
<dbReference type="PROSITE" id="PS51898">
    <property type="entry name" value="TYR_RECOMBINASE"/>
    <property type="match status" value="1"/>
</dbReference>
<dbReference type="InterPro" id="IPR013762">
    <property type="entry name" value="Integrase-like_cat_sf"/>
</dbReference>
<name>W7CRD0_9LIST</name>
<evidence type="ECO:0000313" key="15">
    <source>
        <dbReference type="Proteomes" id="UP000019243"/>
    </source>
</evidence>
<feature type="active site" evidence="10">
    <location>
        <position position="251"/>
    </location>
</feature>
<dbReference type="NCBIfam" id="TIGR02224">
    <property type="entry name" value="recomb_XerC"/>
    <property type="match status" value="1"/>
</dbReference>
<evidence type="ECO:0000256" key="6">
    <source>
        <dbReference type="ARBA" id="ARBA00022908"/>
    </source>
</evidence>
<keyword evidence="15" id="KW-1185">Reference proteome</keyword>
<feature type="domain" description="Core-binding (CB)" evidence="13">
    <location>
        <begin position="3"/>
        <end position="89"/>
    </location>
</feature>
<dbReference type="InterPro" id="IPR011931">
    <property type="entry name" value="Recomb_XerC"/>
</dbReference>
<comment type="caution">
    <text evidence="14">The sequence shown here is derived from an EMBL/GenBank/DDBJ whole genome shotgun (WGS) entry which is preliminary data.</text>
</comment>
<dbReference type="CDD" id="cd00798">
    <property type="entry name" value="INT_XerDC_C"/>
    <property type="match status" value="1"/>
</dbReference>
<dbReference type="STRING" id="1265861.BCAMP_00305"/>
<evidence type="ECO:0000256" key="11">
    <source>
        <dbReference type="NCBIfam" id="TIGR02224"/>
    </source>
</evidence>
<dbReference type="InterPro" id="IPR011010">
    <property type="entry name" value="DNA_brk_join_enz"/>
</dbReference>
<evidence type="ECO:0000256" key="8">
    <source>
        <dbReference type="ARBA" id="ARBA00023172"/>
    </source>
</evidence>
<dbReference type="InterPro" id="IPR004107">
    <property type="entry name" value="Integrase_SAM-like_N"/>
</dbReference>
<evidence type="ECO:0000259" key="13">
    <source>
        <dbReference type="PROSITE" id="PS51900"/>
    </source>
</evidence>
<keyword evidence="7 10" id="KW-0238">DNA-binding</keyword>
<dbReference type="Pfam" id="PF02899">
    <property type="entry name" value="Phage_int_SAM_1"/>
    <property type="match status" value="1"/>
</dbReference>
<feature type="active site" evidence="10">
    <location>
        <position position="175"/>
    </location>
</feature>
<feature type="active site" evidence="10">
    <location>
        <position position="248"/>
    </location>
</feature>
<evidence type="ECO:0000256" key="4">
    <source>
        <dbReference type="ARBA" id="ARBA00022618"/>
    </source>
</evidence>
<sequence>MITLENKDILNFTQYLEVERNYSAATVLAYQADVTDFTTFLNSENIANYAAVEMLDIRLYLTKLHEQLLSRSSVSRKLSSLRSFYAYLVTTNQTDQNPLASVSHARKYVSLPHFFYSEEMNELFETAQTRQTKLASRDLALLEVLYATGMRVSECEAMRLADIDMNYHTVLVHGKGSKERHVPLGQFAIDALQTYFEKCRTPLLQHFNETHTAVFINKNGKPLTVRGIRYCLDQLMKATTLTGKIHPHMLRHTFATDLMNAGADMRTVQELLGHVSLSSTQIYTHVTKERLQETYRNAHPRA</sequence>
<evidence type="ECO:0000256" key="1">
    <source>
        <dbReference type="ARBA" id="ARBA00004496"/>
    </source>
</evidence>
<organism evidence="14 15">
    <name type="scientific">Brochothrix campestris FSL F6-1037</name>
    <dbReference type="NCBI Taxonomy" id="1265861"/>
    <lineage>
        <taxon>Bacteria</taxon>
        <taxon>Bacillati</taxon>
        <taxon>Bacillota</taxon>
        <taxon>Bacilli</taxon>
        <taxon>Bacillales</taxon>
        <taxon>Listeriaceae</taxon>
        <taxon>Brochothrix</taxon>
    </lineage>
</organism>
<dbReference type="HAMAP" id="MF_01808">
    <property type="entry name" value="Recomb_XerC_XerD"/>
    <property type="match status" value="1"/>
</dbReference>
<keyword evidence="6 10" id="KW-0229">DNA integration</keyword>
<protein>
    <recommendedName>
        <fullName evidence="10 11">Tyrosine recombinase XerC</fullName>
    </recommendedName>
</protein>
<dbReference type="GO" id="GO:0006313">
    <property type="term" value="P:DNA transposition"/>
    <property type="evidence" value="ECO:0007669"/>
    <property type="project" value="UniProtKB-UniRule"/>
</dbReference>
<dbReference type="InterPro" id="IPR050090">
    <property type="entry name" value="Tyrosine_recombinase_XerCD"/>
</dbReference>
<comment type="function">
    <text evidence="10">Site-specific tyrosine recombinase, which acts by catalyzing the cutting and rejoining of the recombining DNA molecules. The XerC-XerD complex is essential to convert dimers of the bacterial chromosome into monomers to permit their segregation at cell division. It also contributes to the segregational stability of plasmids.</text>
</comment>
<evidence type="ECO:0000256" key="3">
    <source>
        <dbReference type="ARBA" id="ARBA00022490"/>
    </source>
</evidence>
<evidence type="ECO:0000256" key="2">
    <source>
        <dbReference type="ARBA" id="ARBA00006657"/>
    </source>
</evidence>
<dbReference type="Proteomes" id="UP000019243">
    <property type="component" value="Unassembled WGS sequence"/>
</dbReference>
<dbReference type="InterPro" id="IPR010998">
    <property type="entry name" value="Integrase_recombinase_N"/>
</dbReference>
<dbReference type="InterPro" id="IPR002104">
    <property type="entry name" value="Integrase_catalytic"/>
</dbReference>
<evidence type="ECO:0000313" key="14">
    <source>
        <dbReference type="EMBL" id="EUJ42194.1"/>
    </source>
</evidence>
<evidence type="ECO:0000256" key="5">
    <source>
        <dbReference type="ARBA" id="ARBA00022829"/>
    </source>
</evidence>
<dbReference type="GO" id="GO:0051301">
    <property type="term" value="P:cell division"/>
    <property type="evidence" value="ECO:0007669"/>
    <property type="project" value="UniProtKB-UniRule"/>
</dbReference>
<dbReference type="SUPFAM" id="SSF56349">
    <property type="entry name" value="DNA breaking-rejoining enzymes"/>
    <property type="match status" value="1"/>
</dbReference>
<keyword evidence="5 10" id="KW-0159">Chromosome partition</keyword>
<dbReference type="OrthoDB" id="9801717at2"/>
<feature type="active site" description="O-(3'-phospho-DNA)-tyrosine intermediate" evidence="10">
    <location>
        <position position="283"/>
    </location>
</feature>
<dbReference type="AlphaFoldDB" id="W7CRD0"/>
<dbReference type="PANTHER" id="PTHR30349">
    <property type="entry name" value="PHAGE INTEGRASE-RELATED"/>
    <property type="match status" value="1"/>
</dbReference>
<gene>
    <name evidence="10" type="primary">xerC</name>
    <name evidence="14" type="ORF">BCAMP_00305</name>
</gene>
<dbReference type="PATRIC" id="fig|1265861.3.peg.57"/>
<keyword evidence="8 10" id="KW-0233">DNA recombination</keyword>
<evidence type="ECO:0000256" key="7">
    <source>
        <dbReference type="ARBA" id="ARBA00023125"/>
    </source>
</evidence>
<dbReference type="EMBL" id="AODH01000001">
    <property type="protein sequence ID" value="EUJ42194.1"/>
    <property type="molecule type" value="Genomic_DNA"/>
</dbReference>
<dbReference type="Gene3D" id="1.10.443.10">
    <property type="entry name" value="Intergrase catalytic core"/>
    <property type="match status" value="1"/>
</dbReference>
<comment type="similarity">
    <text evidence="2 10">Belongs to the 'phage' integrase family. XerC subfamily.</text>
</comment>
<dbReference type="Gene3D" id="1.10.150.130">
    <property type="match status" value="1"/>
</dbReference>